<organism evidence="3 4">
    <name type="scientific">Aquibaculum arenosum</name>
    <dbReference type="NCBI Taxonomy" id="3032591"/>
    <lineage>
        <taxon>Bacteria</taxon>
        <taxon>Pseudomonadati</taxon>
        <taxon>Pseudomonadota</taxon>
        <taxon>Alphaproteobacteria</taxon>
        <taxon>Rhodospirillales</taxon>
        <taxon>Rhodovibrionaceae</taxon>
        <taxon>Aquibaculum</taxon>
    </lineage>
</organism>
<sequence>MRIVVDLQVAQAAPQGPRALYAEALVRELAIQAKGRGEIIVALSDAFPDTIERLRGAFHETLPKNAIRVWYPPELLGTGADGNAKWRKVAELLREAFIAETKPDLVVLPSLWSGWQDRSVVSIPDTPLSPAVAILLPGDDEWAGAGEADEPMRRWHQERLSHCRRARYLLKVSGLSATKVEVSAGTDQELLTLESTASDRAAGTLLELGERESAARRERLARVVAPAQRPRLAYVSPLPPEQTGIAYYSAELLPELHKYYDIDVVVAQDSVEDSWINENCAIRSVAWFTRHGHKFDRVVYQFGNSRFHAHMWDLIKFVPGVAVIHDLFLGDAVNYRENVLGVGMALPFELYHSHGYRAIRPLILDGDRETAIAEFPCSFSPIRDAKGVIVHSQHARDLACHWYGEVVGNDIQVIPHLRRLPDISSARRTAARRRLGIPDDAFLICSFGVVNKTKLPSRLFKAWQHSKLRVDPAARLVFVGDTPDDHGRQLRSEIGASDDRERIHFTGWASAEDFQAYLAAADVAVQLRSNSRGETSGTVLDCMAHGIATICNAHGSFAEIPDEGVWKLDDDFEDKALVDALDNLWSQPSRRRTLGASAREQVIDNYSPNVCGRRYHEAIETAYTCAPVERFQALKTAMKSLTFKEVNEQLAASFGSTLPLRLPQRQLLVDVSVVARQDLRTGVQRVVRSVLKQLLDADLPGVRIEPVYTNPGMHGYFYAREFTQRFMGGKHSVLADEPMEAFCGDIFLGLDLHGDGIQAQSAYLEGLRDRGVEVLFVVHDLLPFTHPQWFPEPEEQNFERWLHCITRFEGAICVSQATAEELANWIAVHRNTRTRPYRIHVVHNGADIRQSVPSSGLPADAEQVLAALGRDPSFLVVGTIEPRKGVDEVLDAFELLWNRGFRSNLVLVGKKGWNVSVLSDRLSQHGEAGRKLFWLPGISDEFLEKVYKTCICLIAPSYAEGFGLPLIEAAQYGIPILARDIKVFREVAGANAHYFEAASGTELAGAIEEWHHLYSAQQHAPSSGMPFLSWEDVARQYVRCLLER</sequence>
<dbReference type="PANTHER" id="PTHR46401:SF9">
    <property type="entry name" value="MANNOSYLTRANSFERASE A"/>
    <property type="match status" value="1"/>
</dbReference>
<dbReference type="InterPro" id="IPR001296">
    <property type="entry name" value="Glyco_trans_1"/>
</dbReference>
<dbReference type="CDD" id="cd03801">
    <property type="entry name" value="GT4_PimA-like"/>
    <property type="match status" value="1"/>
</dbReference>
<keyword evidence="4" id="KW-1185">Reference proteome</keyword>
<evidence type="ECO:0000259" key="1">
    <source>
        <dbReference type="Pfam" id="PF00534"/>
    </source>
</evidence>
<accession>A0ABT5YMP8</accession>
<dbReference type="EC" id="2.4.-.-" evidence="3"/>
<feature type="domain" description="Glycosyl transferase family 1" evidence="1">
    <location>
        <begin position="429"/>
        <end position="600"/>
    </location>
</feature>
<feature type="domain" description="Glycosyl transferase family 1" evidence="1">
    <location>
        <begin position="869"/>
        <end position="1013"/>
    </location>
</feature>
<dbReference type="Pfam" id="PF00534">
    <property type="entry name" value="Glycos_transf_1"/>
    <property type="match status" value="2"/>
</dbReference>
<evidence type="ECO:0000259" key="2">
    <source>
        <dbReference type="Pfam" id="PF13439"/>
    </source>
</evidence>
<keyword evidence="3" id="KW-0328">Glycosyltransferase</keyword>
<feature type="domain" description="Glycosyltransferase subfamily 4-like N-terminal" evidence="2">
    <location>
        <begin position="761"/>
        <end position="848"/>
    </location>
</feature>
<dbReference type="Pfam" id="PF13439">
    <property type="entry name" value="Glyco_transf_4"/>
    <property type="match status" value="1"/>
</dbReference>
<name>A0ABT5YMP8_9PROT</name>
<dbReference type="Gene3D" id="3.40.50.2000">
    <property type="entry name" value="Glycogen Phosphorylase B"/>
    <property type="match status" value="2"/>
</dbReference>
<reference evidence="3 4" key="1">
    <citation type="submission" date="2023-03" db="EMBL/GenBank/DDBJ databases">
        <title>Fodinicurvata sp. CAU 1616 isolated from sea sendiment.</title>
        <authorList>
            <person name="Kim W."/>
        </authorList>
    </citation>
    <scope>NUCLEOTIDE SEQUENCE [LARGE SCALE GENOMIC DNA]</scope>
    <source>
        <strain evidence="3 4">CAU 1616</strain>
    </source>
</reference>
<dbReference type="InterPro" id="IPR028098">
    <property type="entry name" value="Glyco_trans_4-like_N"/>
</dbReference>
<dbReference type="GO" id="GO:0016757">
    <property type="term" value="F:glycosyltransferase activity"/>
    <property type="evidence" value="ECO:0007669"/>
    <property type="project" value="UniProtKB-KW"/>
</dbReference>
<comment type="caution">
    <text evidence="3">The sequence shown here is derived from an EMBL/GenBank/DDBJ whole genome shotgun (WGS) entry which is preliminary data.</text>
</comment>
<protein>
    <submittedName>
        <fullName evidence="3">Glycosyltransferase</fullName>
        <ecNumber evidence="3">2.4.-.-</ecNumber>
    </submittedName>
</protein>
<keyword evidence="3" id="KW-0808">Transferase</keyword>
<proteinExistence type="predicted"/>
<gene>
    <name evidence="3" type="ORF">P2G67_09200</name>
</gene>
<dbReference type="CDD" id="cd03809">
    <property type="entry name" value="GT4_MtfB-like"/>
    <property type="match status" value="1"/>
</dbReference>
<dbReference type="PANTHER" id="PTHR46401">
    <property type="entry name" value="GLYCOSYLTRANSFERASE WBBK-RELATED"/>
    <property type="match status" value="1"/>
</dbReference>
<evidence type="ECO:0000313" key="3">
    <source>
        <dbReference type="EMBL" id="MDF2096149.1"/>
    </source>
</evidence>
<dbReference type="SUPFAM" id="SSF53756">
    <property type="entry name" value="UDP-Glycosyltransferase/glycogen phosphorylase"/>
    <property type="match status" value="2"/>
</dbReference>
<dbReference type="Proteomes" id="UP001215503">
    <property type="component" value="Unassembled WGS sequence"/>
</dbReference>
<dbReference type="EMBL" id="JARHUD010000005">
    <property type="protein sequence ID" value="MDF2096149.1"/>
    <property type="molecule type" value="Genomic_DNA"/>
</dbReference>
<evidence type="ECO:0000313" key="4">
    <source>
        <dbReference type="Proteomes" id="UP001215503"/>
    </source>
</evidence>
<dbReference type="RefSeq" id="WP_275822288.1">
    <property type="nucleotide sequence ID" value="NZ_JARHUD010000005.1"/>
</dbReference>